<dbReference type="PROSITE" id="PS50216">
    <property type="entry name" value="DHHC"/>
    <property type="match status" value="1"/>
</dbReference>
<dbReference type="GO" id="GO:0016020">
    <property type="term" value="C:membrane"/>
    <property type="evidence" value="ECO:0007669"/>
    <property type="project" value="UniProtKB-SubCell"/>
</dbReference>
<keyword evidence="4 10" id="KW-1133">Transmembrane helix</keyword>
<evidence type="ECO:0000256" key="9">
    <source>
        <dbReference type="ARBA" id="ARBA00048048"/>
    </source>
</evidence>
<comment type="similarity">
    <text evidence="10">Belongs to the DHHC palmitoyltransferase family.</text>
</comment>
<keyword evidence="7" id="KW-0449">Lipoprotein</keyword>
<feature type="region of interest" description="Disordered" evidence="11">
    <location>
        <begin position="1"/>
        <end position="282"/>
    </location>
</feature>
<dbReference type="Pfam" id="PF01529">
    <property type="entry name" value="DHHC"/>
    <property type="match status" value="1"/>
</dbReference>
<feature type="transmembrane region" description="Helical" evidence="10">
    <location>
        <begin position="454"/>
        <end position="479"/>
    </location>
</feature>
<feature type="compositionally biased region" description="Basic and acidic residues" evidence="11">
    <location>
        <begin position="235"/>
        <end position="252"/>
    </location>
</feature>
<feature type="transmembrane region" description="Helical" evidence="10">
    <location>
        <begin position="310"/>
        <end position="336"/>
    </location>
</feature>
<dbReference type="PANTHER" id="PTHR22883:SF488">
    <property type="entry name" value="PALMITOYLTRANSFERASE"/>
    <property type="match status" value="1"/>
</dbReference>
<keyword evidence="6" id="KW-0564">Palmitate</keyword>
<feature type="compositionally biased region" description="Low complexity" evidence="11">
    <location>
        <begin position="94"/>
        <end position="109"/>
    </location>
</feature>
<dbReference type="RefSeq" id="XP_066804728.1">
    <property type="nucleotide sequence ID" value="XM_066944805.1"/>
</dbReference>
<feature type="compositionally biased region" description="Basic and acidic residues" evidence="11">
    <location>
        <begin position="135"/>
        <end position="153"/>
    </location>
</feature>
<comment type="catalytic activity">
    <reaction evidence="9 10">
        <text>L-cysteinyl-[protein] + hexadecanoyl-CoA = S-hexadecanoyl-L-cysteinyl-[protein] + CoA</text>
        <dbReference type="Rhea" id="RHEA:36683"/>
        <dbReference type="Rhea" id="RHEA-COMP:10131"/>
        <dbReference type="Rhea" id="RHEA-COMP:11032"/>
        <dbReference type="ChEBI" id="CHEBI:29950"/>
        <dbReference type="ChEBI" id="CHEBI:57287"/>
        <dbReference type="ChEBI" id="CHEBI:57379"/>
        <dbReference type="ChEBI" id="CHEBI:74151"/>
        <dbReference type="EC" id="2.3.1.225"/>
    </reaction>
</comment>
<evidence type="ECO:0000256" key="2">
    <source>
        <dbReference type="ARBA" id="ARBA00022679"/>
    </source>
</evidence>
<evidence type="ECO:0000313" key="14">
    <source>
        <dbReference type="Proteomes" id="UP001388673"/>
    </source>
</evidence>
<dbReference type="EC" id="2.3.1.225" evidence="10"/>
<feature type="transmembrane region" description="Helical" evidence="10">
    <location>
        <begin position="348"/>
        <end position="372"/>
    </location>
</feature>
<reference evidence="13 14" key="1">
    <citation type="journal article" date="2024" name="bioRxiv">
        <title>Comparative genomics of Cryptococcus and Kwoniella reveals pathogenesis evolution and contrasting karyotype dynamics via intercentromeric recombination or chromosome fusion.</title>
        <authorList>
            <person name="Coelho M.A."/>
            <person name="David-Palma M."/>
            <person name="Shea T."/>
            <person name="Bowers K."/>
            <person name="McGinley-Smith S."/>
            <person name="Mohammad A.W."/>
            <person name="Gnirke A."/>
            <person name="Yurkov A.M."/>
            <person name="Nowrousian M."/>
            <person name="Sun S."/>
            <person name="Cuomo C.A."/>
            <person name="Heitman J."/>
        </authorList>
    </citation>
    <scope>NUCLEOTIDE SEQUENCE [LARGE SCALE GENOMIC DNA]</scope>
    <source>
        <strain evidence="13 14">CBS 13917</strain>
    </source>
</reference>
<sequence>MQGQGTSLTEISKHIDRRPSGLALPTRSASVKLINNADEAGVQVSERQSLQRRESLEGTMSFYGVRSTSPPSGSASQQTSSSSRPTDKTRSRVRSTSSRPGTADSAVPTSPSPSAVPLPTPRGFLSPKKPASAIRLEKKERAKPSTVKDRTSKATEPVSGPAHTGHISDHRSQESIQPKSLDEAIDIGSDGNGEVGSRAGEEHMKEAKFSAWSRTSRHSITNIPTPPQTHLSHLSSDDLVNRTRSRELEKSHGNGNGSGSGDKDRKSTSEKRRSQLSHKQYGRRRKYETFENPLTTFFLSGKMMTGGDTVWSMLFVVVVLLGVSGVWLGTTGAWLWRHGREYGLAKGGGVAVTIIFVYLFGVTTSSLIASAFRDPGIIPRKLDLDPPSFLANDWWEAHPRELTVKSGRMMVKYCETCQSYRPPRSSHCRLCGNCVDGIDHHCSYLHTCVGKRNYFSFLVLLISAAISDIYIVIFSAVHFSLLCHHDHVSFGKALQNSPGAAVSFLLGIFLIGPVLFLLSYHIRLLVHNLTTVEQIRSSASGRSFLSRTRPDNPFASESTFANIILASVGRPQFPSWIDASGWVGEDRREVNPALKDPKWAREGV</sequence>
<dbReference type="GO" id="GO:0006612">
    <property type="term" value="P:protein targeting to membrane"/>
    <property type="evidence" value="ECO:0007669"/>
    <property type="project" value="TreeGrafter"/>
</dbReference>
<evidence type="ECO:0000256" key="1">
    <source>
        <dbReference type="ARBA" id="ARBA00004141"/>
    </source>
</evidence>
<dbReference type="GO" id="GO:0005783">
    <property type="term" value="C:endoplasmic reticulum"/>
    <property type="evidence" value="ECO:0007669"/>
    <property type="project" value="TreeGrafter"/>
</dbReference>
<feature type="compositionally biased region" description="Polar residues" evidence="11">
    <location>
        <begin position="212"/>
        <end position="234"/>
    </location>
</feature>
<dbReference type="AlphaFoldDB" id="A0AAW0Z2T9"/>
<keyword evidence="8 10" id="KW-0012">Acyltransferase</keyword>
<evidence type="ECO:0000256" key="11">
    <source>
        <dbReference type="SAM" id="MobiDB-lite"/>
    </source>
</evidence>
<evidence type="ECO:0000256" key="10">
    <source>
        <dbReference type="RuleBase" id="RU079119"/>
    </source>
</evidence>
<dbReference type="GO" id="GO:0019706">
    <property type="term" value="F:protein-cysteine S-palmitoyltransferase activity"/>
    <property type="evidence" value="ECO:0007669"/>
    <property type="project" value="UniProtKB-EC"/>
</dbReference>
<evidence type="ECO:0000256" key="4">
    <source>
        <dbReference type="ARBA" id="ARBA00022989"/>
    </source>
</evidence>
<dbReference type="KEGG" id="kne:92178939"/>
<comment type="caution">
    <text evidence="13">The sequence shown here is derived from an EMBL/GenBank/DDBJ whole genome shotgun (WGS) entry which is preliminary data.</text>
</comment>
<evidence type="ECO:0000256" key="3">
    <source>
        <dbReference type="ARBA" id="ARBA00022692"/>
    </source>
</evidence>
<keyword evidence="3 10" id="KW-0812">Transmembrane</keyword>
<feature type="compositionally biased region" description="Basic and acidic residues" evidence="11">
    <location>
        <begin position="261"/>
        <end position="273"/>
    </location>
</feature>
<feature type="domain" description="Palmitoyltransferase DHHC" evidence="12">
    <location>
        <begin position="412"/>
        <end position="537"/>
    </location>
</feature>
<evidence type="ECO:0000256" key="6">
    <source>
        <dbReference type="ARBA" id="ARBA00023139"/>
    </source>
</evidence>
<organism evidence="13 14">
    <name type="scientific">Kwoniella newhampshirensis</name>
    <dbReference type="NCBI Taxonomy" id="1651941"/>
    <lineage>
        <taxon>Eukaryota</taxon>
        <taxon>Fungi</taxon>
        <taxon>Dikarya</taxon>
        <taxon>Basidiomycota</taxon>
        <taxon>Agaricomycotina</taxon>
        <taxon>Tremellomycetes</taxon>
        <taxon>Tremellales</taxon>
        <taxon>Cryptococcaceae</taxon>
        <taxon>Kwoniella</taxon>
    </lineage>
</organism>
<comment type="domain">
    <text evidence="10">The DHHC domain is required for palmitoyltransferase activity.</text>
</comment>
<evidence type="ECO:0000256" key="7">
    <source>
        <dbReference type="ARBA" id="ARBA00023288"/>
    </source>
</evidence>
<dbReference type="GeneID" id="92178939"/>
<dbReference type="PANTHER" id="PTHR22883">
    <property type="entry name" value="ZINC FINGER DHHC DOMAIN CONTAINING PROTEIN"/>
    <property type="match status" value="1"/>
</dbReference>
<dbReference type="GO" id="GO:0005794">
    <property type="term" value="C:Golgi apparatus"/>
    <property type="evidence" value="ECO:0007669"/>
    <property type="project" value="TreeGrafter"/>
</dbReference>
<feature type="compositionally biased region" description="Low complexity" evidence="11">
    <location>
        <begin position="67"/>
        <end position="83"/>
    </location>
</feature>
<keyword evidence="14" id="KW-1185">Reference proteome</keyword>
<feature type="transmembrane region" description="Helical" evidence="10">
    <location>
        <begin position="499"/>
        <end position="518"/>
    </location>
</feature>
<keyword evidence="2 10" id="KW-0808">Transferase</keyword>
<feature type="compositionally biased region" description="Basic and acidic residues" evidence="11">
    <location>
        <begin position="199"/>
        <end position="208"/>
    </location>
</feature>
<evidence type="ECO:0000313" key="13">
    <source>
        <dbReference type="EMBL" id="KAK8864432.1"/>
    </source>
</evidence>
<evidence type="ECO:0000256" key="8">
    <source>
        <dbReference type="ARBA" id="ARBA00023315"/>
    </source>
</evidence>
<dbReference type="Proteomes" id="UP001388673">
    <property type="component" value="Unassembled WGS sequence"/>
</dbReference>
<feature type="compositionally biased region" description="Pro residues" evidence="11">
    <location>
        <begin position="110"/>
        <end position="120"/>
    </location>
</feature>
<name>A0AAW0Z2T9_9TREE</name>
<evidence type="ECO:0000259" key="12">
    <source>
        <dbReference type="Pfam" id="PF01529"/>
    </source>
</evidence>
<comment type="subcellular location">
    <subcellularLocation>
        <location evidence="1">Membrane</location>
        <topology evidence="1">Multi-pass membrane protein</topology>
    </subcellularLocation>
</comment>
<dbReference type="EMBL" id="JBCAWK010000003">
    <property type="protein sequence ID" value="KAK8864432.1"/>
    <property type="molecule type" value="Genomic_DNA"/>
</dbReference>
<protein>
    <recommendedName>
        <fullName evidence="10">Palmitoyltransferase</fullName>
        <ecNumber evidence="10">2.3.1.225</ecNumber>
    </recommendedName>
</protein>
<gene>
    <name evidence="13" type="ORF">IAR55_001680</name>
</gene>
<keyword evidence="5 10" id="KW-0472">Membrane</keyword>
<accession>A0AAW0Z2T9</accession>
<dbReference type="InterPro" id="IPR001594">
    <property type="entry name" value="Palmitoyltrfase_DHHC"/>
</dbReference>
<feature type="compositionally biased region" description="Polar residues" evidence="11">
    <location>
        <begin position="1"/>
        <end position="10"/>
    </location>
</feature>
<evidence type="ECO:0000256" key="5">
    <source>
        <dbReference type="ARBA" id="ARBA00023136"/>
    </source>
</evidence>
<proteinExistence type="inferred from homology"/>
<dbReference type="InterPro" id="IPR039859">
    <property type="entry name" value="PFA4/ZDH16/20/ERF2-like"/>
</dbReference>